<dbReference type="PANTHER" id="PTHR31780">
    <property type="entry name" value="STRESS RESPONSE PROTEIN NST1-RELATED"/>
    <property type="match status" value="1"/>
</dbReference>
<feature type="region of interest" description="Disordered" evidence="9">
    <location>
        <begin position="1"/>
        <end position="161"/>
    </location>
</feature>
<evidence type="ECO:0000256" key="7">
    <source>
        <dbReference type="ARBA" id="ARBA00023054"/>
    </source>
</evidence>
<feature type="region of interest" description="Disordered" evidence="9">
    <location>
        <begin position="257"/>
        <end position="320"/>
    </location>
</feature>
<dbReference type="InterPro" id="IPR025279">
    <property type="entry name" value="NST1"/>
</dbReference>
<evidence type="ECO:0000313" key="10">
    <source>
        <dbReference type="EMBL" id="KIW08476.1"/>
    </source>
</evidence>
<dbReference type="GeneID" id="27309351"/>
<feature type="region of interest" description="Disordered" evidence="9">
    <location>
        <begin position="373"/>
        <end position="430"/>
    </location>
</feature>
<feature type="region of interest" description="Disordered" evidence="9">
    <location>
        <begin position="871"/>
        <end position="921"/>
    </location>
</feature>
<feature type="region of interest" description="Disordered" evidence="9">
    <location>
        <begin position="951"/>
        <end position="985"/>
    </location>
</feature>
<dbReference type="RefSeq" id="XP_016218345.1">
    <property type="nucleotide sequence ID" value="XM_016354250.1"/>
</dbReference>
<feature type="compositionally biased region" description="Acidic residues" evidence="9">
    <location>
        <begin position="292"/>
        <end position="318"/>
    </location>
</feature>
<feature type="compositionally biased region" description="Basic and acidic residues" evidence="9">
    <location>
        <begin position="468"/>
        <end position="489"/>
    </location>
</feature>
<feature type="compositionally biased region" description="Low complexity" evidence="9">
    <location>
        <begin position="744"/>
        <end position="758"/>
    </location>
</feature>
<keyword evidence="6 8" id="KW-0346">Stress response</keyword>
<dbReference type="VEuPathDB" id="FungiDB:PV09_01378"/>
<dbReference type="GO" id="GO:0005737">
    <property type="term" value="C:cytoplasm"/>
    <property type="evidence" value="ECO:0007669"/>
    <property type="project" value="UniProtKB-SubCell"/>
</dbReference>
<dbReference type="OrthoDB" id="21629at2759"/>
<keyword evidence="7 8" id="KW-0175">Coiled coil</keyword>
<dbReference type="AlphaFoldDB" id="A0A0D1Y0B3"/>
<evidence type="ECO:0000256" key="4">
    <source>
        <dbReference type="ARBA" id="ARBA00020733"/>
    </source>
</evidence>
<dbReference type="PANTHER" id="PTHR31780:SF10">
    <property type="entry name" value="LD36051P"/>
    <property type="match status" value="1"/>
</dbReference>
<accession>A0A0D1Y0B3</accession>
<dbReference type="InParanoid" id="A0A0D1Y0B3"/>
<comment type="subcellular location">
    <subcellularLocation>
        <location evidence="2 8">Cytoplasm</location>
    </subcellularLocation>
</comment>
<feature type="compositionally biased region" description="Acidic residues" evidence="9">
    <location>
        <begin position="395"/>
        <end position="425"/>
    </location>
</feature>
<feature type="compositionally biased region" description="Low complexity" evidence="9">
    <location>
        <begin position="641"/>
        <end position="655"/>
    </location>
</feature>
<feature type="compositionally biased region" description="Pro residues" evidence="9">
    <location>
        <begin position="274"/>
        <end position="286"/>
    </location>
</feature>
<dbReference type="Proteomes" id="UP000053259">
    <property type="component" value="Unassembled WGS sequence"/>
</dbReference>
<reference evidence="10 11" key="1">
    <citation type="submission" date="2015-01" db="EMBL/GenBank/DDBJ databases">
        <title>The Genome Sequence of Ochroconis gallopava CBS43764.</title>
        <authorList>
            <consortium name="The Broad Institute Genomics Platform"/>
            <person name="Cuomo C."/>
            <person name="de Hoog S."/>
            <person name="Gorbushina A."/>
            <person name="Stielow B."/>
            <person name="Teixiera M."/>
            <person name="Abouelleil A."/>
            <person name="Chapman S.B."/>
            <person name="Priest M."/>
            <person name="Young S.K."/>
            <person name="Wortman J."/>
            <person name="Nusbaum C."/>
            <person name="Birren B."/>
        </authorList>
    </citation>
    <scope>NUCLEOTIDE SEQUENCE [LARGE SCALE GENOMIC DNA]</scope>
    <source>
        <strain evidence="10 11">CBS 43764</strain>
    </source>
</reference>
<dbReference type="InterPro" id="IPR051195">
    <property type="entry name" value="Fungal_stress_NST1"/>
</dbReference>
<organism evidence="10 11">
    <name type="scientific">Verruconis gallopava</name>
    <dbReference type="NCBI Taxonomy" id="253628"/>
    <lineage>
        <taxon>Eukaryota</taxon>
        <taxon>Fungi</taxon>
        <taxon>Dikarya</taxon>
        <taxon>Ascomycota</taxon>
        <taxon>Pezizomycotina</taxon>
        <taxon>Dothideomycetes</taxon>
        <taxon>Pleosporomycetidae</taxon>
        <taxon>Venturiales</taxon>
        <taxon>Sympoventuriaceae</taxon>
        <taxon>Verruconis</taxon>
    </lineage>
</organism>
<evidence type="ECO:0000256" key="1">
    <source>
        <dbReference type="ARBA" id="ARBA00002545"/>
    </source>
</evidence>
<keyword evidence="11" id="KW-1185">Reference proteome</keyword>
<name>A0A0D1Y0B3_9PEZI</name>
<evidence type="ECO:0000313" key="11">
    <source>
        <dbReference type="Proteomes" id="UP000053259"/>
    </source>
</evidence>
<dbReference type="STRING" id="253628.A0A0D1Y0B3"/>
<feature type="compositionally biased region" description="Low complexity" evidence="9">
    <location>
        <begin position="686"/>
        <end position="701"/>
    </location>
</feature>
<feature type="compositionally biased region" description="Polar residues" evidence="9">
    <location>
        <begin position="104"/>
        <end position="118"/>
    </location>
</feature>
<gene>
    <name evidence="10" type="ORF">PV09_01378</name>
</gene>
<sequence>MAHGSRGAAGQTTATQNNGHASNGVLTGNTVPAPAKINQKKAKRRAKEAAKKQAQAQRAAADAHHSQGSHEYDEAYEEQDGYDNEQYYSDEDPANRQQYEPAYSAQSQTATTSVNGTGKKNKKKKKRQDAYASAQNNGYRATPPPPPSGTISTRSHQMSTNDHIWNTSTQQERERIKEFWLSLKEEERRSLVKVEKEAVLKKMKEQQKHSCSCTVCGRKRTAIEEELEVLYDAYYEELEQYALKQVPWATLLGTPAATPSSEPFDQRQNRSPPDRIPPLIHSPPPREQIVEVSDEDYENSDEEYSDDDYEEYSDDGSEELPRATADFFNFGNSLTVKGGILTVADDLLKNDGKKFIEMMEQLAERRMAREEEAQYAAISHPGSYNDFRHGHGVPEDEGDDDYDDDEEYDSQEEYDDSEEDMDTMTEEQRMQEGRRMFQIFAARMFEQRVLTAYREKVAAERQQKLLEELEAEKNVDAAREAKKAKDAEKRKAKKQAQKQKQIEEKARKDAERAAQEAALKAEQERKLEEQKKRREEQRLKKEEQRKAQEAEQARKQAEKIKRQKEEQERRQEAERKAREQKEAERKIREEMKKKEREEREAREKEAKERKAKSEQERKEKEAKEKAEQERQRKETQSTQQAQGAPAAKRAAAPAAVPIPPGLSKQPSNFASPHVQAAVPKAPTPARPRQSSQQGSKGSSPKTPAAATAGQSKSGSPGVIGGPSQAQNAPVAPKTILSRPPSQPPVSAVQQPNIPGPMGMVPPPGMPMPQGGPYGIPPGLNGFPHGPASMMPGNMQRTPMPPGIFSPPQQPIGAGFPRPFGVPNGMQVPPPGMGAPGIPPFARGMPEGPPGFGGQLPGVPYQAAFADSMPARTVPGAQHSRQHSSSSPTVDQPPIGSAIRPPAPIQRPSSVKPGGKKGELDDLADHLGSSALLDDDESPEPDFSDRQAAMAPGLQHGASDPTGFSGPPGFSNRSNPPRLDSYAMGGNTAWGTPSIPFGTPVLPGTANWVGSPTGGWPTGNAFGLGLGNGLGTAAAPGRPRHQQIRIAIVDAYKAQAHTSEDGFVDAKTIYSQIRNLLRPPIEEQDMRILLDTEGTPQNGGGSFQLRIKGENHLDLMLKWTQDDGLGRGSVGQIGGAGEIGSPVVGASHPVGSANATPFGSLRGFPSLAGGLTGLGQSL</sequence>
<feature type="compositionally biased region" description="Basic and acidic residues" evidence="9">
    <location>
        <begin position="61"/>
        <end position="73"/>
    </location>
</feature>
<evidence type="ECO:0000256" key="5">
    <source>
        <dbReference type="ARBA" id="ARBA00022490"/>
    </source>
</evidence>
<feature type="region of interest" description="Disordered" evidence="9">
    <location>
        <begin position="468"/>
        <end position="758"/>
    </location>
</feature>
<proteinExistence type="inferred from homology"/>
<feature type="compositionally biased region" description="Polar residues" evidence="9">
    <location>
        <begin position="10"/>
        <end position="30"/>
    </location>
</feature>
<feature type="compositionally biased region" description="Polar residues" evidence="9">
    <location>
        <begin position="149"/>
        <end position="161"/>
    </location>
</feature>
<evidence type="ECO:0000256" key="3">
    <source>
        <dbReference type="ARBA" id="ARBA00007112"/>
    </source>
</evidence>
<dbReference type="Pfam" id="PF13945">
    <property type="entry name" value="NST1"/>
    <property type="match status" value="1"/>
</dbReference>
<protein>
    <recommendedName>
        <fullName evidence="4 8">Stress response protein NST1</fullName>
    </recommendedName>
</protein>
<evidence type="ECO:0000256" key="6">
    <source>
        <dbReference type="ARBA" id="ARBA00023016"/>
    </source>
</evidence>
<comment type="function">
    <text evidence="1 8">May act as a negative regulator of salt tolerance.</text>
</comment>
<keyword evidence="5 8" id="KW-0963">Cytoplasm</keyword>
<evidence type="ECO:0000256" key="9">
    <source>
        <dbReference type="SAM" id="MobiDB-lite"/>
    </source>
</evidence>
<feature type="compositionally biased region" description="Basic and acidic residues" evidence="9">
    <location>
        <begin position="500"/>
        <end position="635"/>
    </location>
</feature>
<feature type="compositionally biased region" description="Acidic residues" evidence="9">
    <location>
        <begin position="74"/>
        <end position="92"/>
    </location>
</feature>
<comment type="similarity">
    <text evidence="3 8">Belongs to the NST1 family.</text>
</comment>
<dbReference type="EMBL" id="KN847531">
    <property type="protein sequence ID" value="KIW08476.1"/>
    <property type="molecule type" value="Genomic_DNA"/>
</dbReference>
<evidence type="ECO:0000256" key="2">
    <source>
        <dbReference type="ARBA" id="ARBA00004496"/>
    </source>
</evidence>
<evidence type="ECO:0000256" key="8">
    <source>
        <dbReference type="RuleBase" id="RU049441"/>
    </source>
</evidence>